<dbReference type="EMBL" id="CM002926">
    <property type="protein sequence ID" value="KGN50436.1"/>
    <property type="molecule type" value="Genomic_DNA"/>
</dbReference>
<name>A0A0A0KRV4_CUCSA</name>
<dbReference type="Pfam" id="PF13962">
    <property type="entry name" value="PGG"/>
    <property type="match status" value="1"/>
</dbReference>
<dbReference type="SUPFAM" id="SSF48403">
    <property type="entry name" value="Ankyrin repeat"/>
    <property type="match status" value="2"/>
</dbReference>
<dbReference type="PANTHER" id="PTHR24177:SF292">
    <property type="entry name" value="ANKYRIN REPEAT FAMILY PROTEIN-RELATED"/>
    <property type="match status" value="1"/>
</dbReference>
<dbReference type="GO" id="GO:0016020">
    <property type="term" value="C:membrane"/>
    <property type="evidence" value="ECO:0000318"/>
    <property type="project" value="GO_Central"/>
</dbReference>
<protein>
    <recommendedName>
        <fullName evidence="2">PGG domain-containing protein</fullName>
    </recommendedName>
</protein>
<evidence type="ECO:0000259" key="2">
    <source>
        <dbReference type="Pfam" id="PF13962"/>
    </source>
</evidence>
<reference evidence="3 4" key="2">
    <citation type="journal article" date="2009" name="PLoS ONE">
        <title>An integrated genetic and cytogenetic map of the cucumber genome.</title>
        <authorList>
            <person name="Ren Y."/>
            <person name="Zhang Z."/>
            <person name="Liu J."/>
            <person name="Staub J.E."/>
            <person name="Han Y."/>
            <person name="Cheng Z."/>
            <person name="Li X."/>
            <person name="Lu J."/>
            <person name="Miao H."/>
            <person name="Kang H."/>
            <person name="Xie B."/>
            <person name="Gu X."/>
            <person name="Wang X."/>
            <person name="Du Y."/>
            <person name="Jin W."/>
            <person name="Huang S."/>
        </authorList>
    </citation>
    <scope>NUCLEOTIDE SEQUENCE [LARGE SCALE GENOMIC DNA]</scope>
    <source>
        <strain evidence="4">cv. 9930</strain>
    </source>
</reference>
<evidence type="ECO:0000256" key="1">
    <source>
        <dbReference type="SAM" id="Phobius"/>
    </source>
</evidence>
<dbReference type="InterPro" id="IPR036770">
    <property type="entry name" value="Ankyrin_rpt-contain_sf"/>
</dbReference>
<dbReference type="InterPro" id="IPR026961">
    <property type="entry name" value="PGG_dom"/>
</dbReference>
<dbReference type="InterPro" id="IPR002110">
    <property type="entry name" value="Ankyrin_rpt"/>
</dbReference>
<feature type="transmembrane region" description="Helical" evidence="1">
    <location>
        <begin position="502"/>
        <end position="528"/>
    </location>
</feature>
<dbReference type="Gramene" id="KGN50436">
    <property type="protein sequence ID" value="KGN50436"/>
    <property type="gene ID" value="Csa_5G174620"/>
</dbReference>
<organism evidence="3 4">
    <name type="scientific">Cucumis sativus</name>
    <name type="common">Cucumber</name>
    <dbReference type="NCBI Taxonomy" id="3659"/>
    <lineage>
        <taxon>Eukaryota</taxon>
        <taxon>Viridiplantae</taxon>
        <taxon>Streptophyta</taxon>
        <taxon>Embryophyta</taxon>
        <taxon>Tracheophyta</taxon>
        <taxon>Spermatophyta</taxon>
        <taxon>Magnoliopsida</taxon>
        <taxon>eudicotyledons</taxon>
        <taxon>Gunneridae</taxon>
        <taxon>Pentapetalae</taxon>
        <taxon>rosids</taxon>
        <taxon>fabids</taxon>
        <taxon>Cucurbitales</taxon>
        <taxon>Cucurbitaceae</taxon>
        <taxon>Benincaseae</taxon>
        <taxon>Cucumis</taxon>
    </lineage>
</organism>
<reference evidence="3 4" key="1">
    <citation type="journal article" date="2009" name="Nat. Genet.">
        <title>The genome of the cucumber, Cucumis sativus L.</title>
        <authorList>
            <person name="Huang S."/>
            <person name="Li R."/>
            <person name="Zhang Z."/>
            <person name="Li L."/>
            <person name="Gu X."/>
            <person name="Fan W."/>
            <person name="Lucas W.J."/>
            <person name="Wang X."/>
            <person name="Xie B."/>
            <person name="Ni P."/>
            <person name="Ren Y."/>
            <person name="Zhu H."/>
            <person name="Li J."/>
            <person name="Lin K."/>
            <person name="Jin W."/>
            <person name="Fei Z."/>
            <person name="Li G."/>
            <person name="Staub J."/>
            <person name="Kilian A."/>
            <person name="van der Vossen E.A."/>
            <person name="Wu Y."/>
            <person name="Guo J."/>
            <person name="He J."/>
            <person name="Jia Z."/>
            <person name="Ren Y."/>
            <person name="Tian G."/>
            <person name="Lu Y."/>
            <person name="Ruan J."/>
            <person name="Qian W."/>
            <person name="Wang M."/>
            <person name="Huang Q."/>
            <person name="Li B."/>
            <person name="Xuan Z."/>
            <person name="Cao J."/>
            <person name="Asan"/>
            <person name="Wu Z."/>
            <person name="Zhang J."/>
            <person name="Cai Q."/>
            <person name="Bai Y."/>
            <person name="Zhao B."/>
            <person name="Han Y."/>
            <person name="Li Y."/>
            <person name="Li X."/>
            <person name="Wang S."/>
            <person name="Shi Q."/>
            <person name="Liu S."/>
            <person name="Cho W.K."/>
            <person name="Kim J.Y."/>
            <person name="Xu Y."/>
            <person name="Heller-Uszynska K."/>
            <person name="Miao H."/>
            <person name="Cheng Z."/>
            <person name="Zhang S."/>
            <person name="Wu J."/>
            <person name="Yang Y."/>
            <person name="Kang H."/>
            <person name="Li M."/>
            <person name="Liang H."/>
            <person name="Ren X."/>
            <person name="Shi Z."/>
            <person name="Wen M."/>
            <person name="Jian M."/>
            <person name="Yang H."/>
            <person name="Zhang G."/>
            <person name="Yang Z."/>
            <person name="Chen R."/>
            <person name="Liu S."/>
            <person name="Li J."/>
            <person name="Ma L."/>
            <person name="Liu H."/>
            <person name="Zhou Y."/>
            <person name="Zhao J."/>
            <person name="Fang X."/>
            <person name="Li G."/>
            <person name="Fang L."/>
            <person name="Li Y."/>
            <person name="Liu D."/>
            <person name="Zheng H."/>
            <person name="Zhang Y."/>
            <person name="Qin N."/>
            <person name="Li Z."/>
            <person name="Yang G."/>
            <person name="Yang S."/>
            <person name="Bolund L."/>
            <person name="Kristiansen K."/>
            <person name="Zheng H."/>
            <person name="Li S."/>
            <person name="Zhang X."/>
            <person name="Yang H."/>
            <person name="Wang J."/>
            <person name="Sun R."/>
            <person name="Zhang B."/>
            <person name="Jiang S."/>
            <person name="Wang J."/>
            <person name="Du Y."/>
            <person name="Li S."/>
        </authorList>
    </citation>
    <scope>NUCLEOTIDE SEQUENCE [LARGE SCALE GENOMIC DNA]</scope>
    <source>
        <strain evidence="4">cv. 9930</strain>
    </source>
</reference>
<feature type="transmembrane region" description="Helical" evidence="1">
    <location>
        <begin position="460"/>
        <end position="482"/>
    </location>
</feature>
<reference evidence="3 4" key="4">
    <citation type="journal article" date="2011" name="BMC Genomics">
        <title>RNA-Seq improves annotation of protein-coding genes in the cucumber genome.</title>
        <authorList>
            <person name="Li Z."/>
            <person name="Zhang Z."/>
            <person name="Yan P."/>
            <person name="Huang S."/>
            <person name="Fei Z."/>
            <person name="Lin K."/>
        </authorList>
    </citation>
    <scope>NUCLEOTIDE SEQUENCE [LARGE SCALE GENOMIC DNA]</scope>
    <source>
        <strain evidence="4">cv. 9930</strain>
    </source>
</reference>
<proteinExistence type="predicted"/>
<feature type="domain" description="PGG" evidence="2">
    <location>
        <begin position="415"/>
        <end position="526"/>
    </location>
</feature>
<reference evidence="3 4" key="3">
    <citation type="journal article" date="2010" name="BMC Genomics">
        <title>Transcriptome sequencing and comparative analysis of cucumber flowers with different sex types.</title>
        <authorList>
            <person name="Guo S."/>
            <person name="Zheng Y."/>
            <person name="Joung J.G."/>
            <person name="Liu S."/>
            <person name="Zhang Z."/>
            <person name="Crasta O.R."/>
            <person name="Sobral B.W."/>
            <person name="Xu Y."/>
            <person name="Huang S."/>
            <person name="Fei Z."/>
        </authorList>
    </citation>
    <scope>NUCLEOTIDE SEQUENCE [LARGE SCALE GENOMIC DNA]</scope>
    <source>
        <strain evidence="4">cv. 9930</strain>
    </source>
</reference>
<keyword evidence="1" id="KW-1133">Transmembrane helix</keyword>
<gene>
    <name evidence="3" type="ORF">Csa_5G174620</name>
</gene>
<dbReference type="SMART" id="SM00248">
    <property type="entry name" value="ANK"/>
    <property type="match status" value="5"/>
</dbReference>
<dbReference type="OMA" id="FEDKMMG"/>
<evidence type="ECO:0000313" key="4">
    <source>
        <dbReference type="Proteomes" id="UP000029981"/>
    </source>
</evidence>
<keyword evidence="1" id="KW-0472">Membrane</keyword>
<feature type="transmembrane region" description="Helical" evidence="1">
    <location>
        <begin position="534"/>
        <end position="554"/>
    </location>
</feature>
<dbReference type="Proteomes" id="UP000029981">
    <property type="component" value="Chromosome 5"/>
</dbReference>
<sequence>MNPTPRVVGHILKQRERKENLEERINLYRTALDGDWDNALYILDHNPSLLSASITRDKETALHIAAGAKHTNFVEELVKKMSKEEVGKKNRHGNTALCFAAASGVVRIAELMVEKNQDLPLIRGFGDVTPLFMAVSYKCRPMALYLLSVTELTELTSQEKIELLIATIHSDFFDISVEILEHDTTLATKNDTKNNNETALHVMARKPSAIDRGNQLNFWKNCINSVKRVSNNEEEEMKTLARELVESLWKHVVYELPQKEMLSFIRHPSRLLHDAASVGNVEFLVLLIRRYPDIVWEEDDDGKSIFHVAVENRLEDVFNLIYEIGGLKDFSAKYRTTLKGKYNILHLAAKLAAPNHLNRVSGAALQMQRELLWYKEVEKIVLSSQLEAKCDDPLKLTPRELFTIEHKDLRKDGEAWMRNTANSCMLVSTLIATVIFAAAFTVPGGDDIEGTPIFRRKFWFTIFVISDAVGLISSSSSILVFLSILTSRYAEHDFLHSLPSRLLIGFTSLFVSIVCMVVAFSATFFIHYHNNANIWVPTIVATTTIVPVCCFCMLQFKLWVDIYYNTYLSKFLFRPRQRKLSSSSPITVFFSSTTITGSSTLPLVEAIYNESSERTYIEHPHSTPR</sequence>
<dbReference type="Pfam" id="PF12796">
    <property type="entry name" value="Ank_2"/>
    <property type="match status" value="1"/>
</dbReference>
<dbReference type="PANTHER" id="PTHR24177">
    <property type="entry name" value="CASKIN"/>
    <property type="match status" value="1"/>
</dbReference>
<evidence type="ECO:0000313" key="3">
    <source>
        <dbReference type="EMBL" id="KGN50436.1"/>
    </source>
</evidence>
<dbReference type="STRING" id="3659.A0A0A0KRV4"/>
<dbReference type="AlphaFoldDB" id="A0A0A0KRV4"/>
<dbReference type="OrthoDB" id="1921232at2759"/>
<feature type="transmembrane region" description="Helical" evidence="1">
    <location>
        <begin position="420"/>
        <end position="440"/>
    </location>
</feature>
<keyword evidence="4" id="KW-1185">Reference proteome</keyword>
<accession>A0A0A0KRV4</accession>
<keyword evidence="1" id="KW-0812">Transmembrane</keyword>
<dbReference type="eggNOG" id="KOG0504">
    <property type="taxonomic scope" value="Eukaryota"/>
</dbReference>
<dbReference type="Gene3D" id="1.25.40.20">
    <property type="entry name" value="Ankyrin repeat-containing domain"/>
    <property type="match status" value="1"/>
</dbReference>